<keyword evidence="9" id="KW-1185">Reference proteome</keyword>
<dbReference type="SMART" id="SM00321">
    <property type="entry name" value="WSC"/>
    <property type="match status" value="1"/>
</dbReference>
<proteinExistence type="predicted"/>
<dbReference type="PANTHER" id="PTHR24269:SF16">
    <property type="entry name" value="PROTEIN SLG1"/>
    <property type="match status" value="1"/>
</dbReference>
<evidence type="ECO:0000256" key="2">
    <source>
        <dbReference type="ARBA" id="ARBA00022692"/>
    </source>
</evidence>
<feature type="domain" description="WSC" evidence="7">
    <location>
        <begin position="22"/>
        <end position="124"/>
    </location>
</feature>
<comment type="subcellular location">
    <subcellularLocation>
        <location evidence="1">Membrane</location>
        <topology evidence="1">Single-pass membrane protein</topology>
    </subcellularLocation>
</comment>
<comment type="caution">
    <text evidence="8">The sequence shown here is derived from an EMBL/GenBank/DDBJ whole genome shotgun (WGS) entry which is preliminary data.</text>
</comment>
<evidence type="ECO:0000256" key="3">
    <source>
        <dbReference type="ARBA" id="ARBA00022729"/>
    </source>
</evidence>
<dbReference type="InterPro" id="IPR002889">
    <property type="entry name" value="WSC_carb-bd"/>
</dbReference>
<dbReference type="PANTHER" id="PTHR24269">
    <property type="entry name" value="KREMEN PROTEIN"/>
    <property type="match status" value="1"/>
</dbReference>
<protein>
    <recommendedName>
        <fullName evidence="7">WSC domain-containing protein</fullName>
    </recommendedName>
</protein>
<keyword evidence="4" id="KW-1133">Transmembrane helix</keyword>
<keyword evidence="6" id="KW-0325">Glycoprotein</keyword>
<reference evidence="8" key="1">
    <citation type="submission" date="2021-03" db="EMBL/GenBank/DDBJ databases">
        <authorList>
            <person name="Bekaert M."/>
        </authorList>
    </citation>
    <scope>NUCLEOTIDE SEQUENCE</scope>
</reference>
<evidence type="ECO:0000313" key="8">
    <source>
        <dbReference type="EMBL" id="CAG2202965.1"/>
    </source>
</evidence>
<evidence type="ECO:0000256" key="4">
    <source>
        <dbReference type="ARBA" id="ARBA00022989"/>
    </source>
</evidence>
<dbReference type="InterPro" id="IPR051836">
    <property type="entry name" value="Kremen_rcpt"/>
</dbReference>
<gene>
    <name evidence="8" type="ORF">MEDL_17506</name>
</gene>
<dbReference type="Proteomes" id="UP000683360">
    <property type="component" value="Unassembled WGS sequence"/>
</dbReference>
<keyword evidence="3" id="KW-0732">Signal</keyword>
<dbReference type="AlphaFoldDB" id="A0A8S3R7V3"/>
<dbReference type="GO" id="GO:0005886">
    <property type="term" value="C:plasma membrane"/>
    <property type="evidence" value="ECO:0007669"/>
    <property type="project" value="TreeGrafter"/>
</dbReference>
<dbReference type="OrthoDB" id="6108310at2759"/>
<evidence type="ECO:0000256" key="5">
    <source>
        <dbReference type="ARBA" id="ARBA00023136"/>
    </source>
</evidence>
<name>A0A8S3R7V3_MYTED</name>
<sequence>MSFDKTAAIADGIVVNNIQPGSSAYVGCFVDTYTRVLPHEYELNGSDHPDMENNRCLLYCNDQGYKYAGTQNEDECYCGDDPYQYVADSIDYYYLMDYDCNDECIGDSNQTCGGPWRLSVYETGFVPLEQAQTRYTLLFSNTILTTTANQVLASISSVECACHCFISINCKVFVTSEETGHCSLYYGFEVMCDGIEHKQDFKVYVIE</sequence>
<dbReference type="Pfam" id="PF01822">
    <property type="entry name" value="WSC"/>
    <property type="match status" value="1"/>
</dbReference>
<evidence type="ECO:0000313" key="9">
    <source>
        <dbReference type="Proteomes" id="UP000683360"/>
    </source>
</evidence>
<keyword evidence="2" id="KW-0812">Transmembrane</keyword>
<keyword evidence="5" id="KW-0472">Membrane</keyword>
<evidence type="ECO:0000256" key="1">
    <source>
        <dbReference type="ARBA" id="ARBA00004167"/>
    </source>
</evidence>
<evidence type="ECO:0000259" key="7">
    <source>
        <dbReference type="PROSITE" id="PS51212"/>
    </source>
</evidence>
<dbReference type="EMBL" id="CAJPWZ010000905">
    <property type="protein sequence ID" value="CAG2202965.1"/>
    <property type="molecule type" value="Genomic_DNA"/>
</dbReference>
<organism evidence="8 9">
    <name type="scientific">Mytilus edulis</name>
    <name type="common">Blue mussel</name>
    <dbReference type="NCBI Taxonomy" id="6550"/>
    <lineage>
        <taxon>Eukaryota</taxon>
        <taxon>Metazoa</taxon>
        <taxon>Spiralia</taxon>
        <taxon>Lophotrochozoa</taxon>
        <taxon>Mollusca</taxon>
        <taxon>Bivalvia</taxon>
        <taxon>Autobranchia</taxon>
        <taxon>Pteriomorphia</taxon>
        <taxon>Mytilida</taxon>
        <taxon>Mytiloidea</taxon>
        <taxon>Mytilidae</taxon>
        <taxon>Mytilinae</taxon>
        <taxon>Mytilus</taxon>
    </lineage>
</organism>
<evidence type="ECO:0000256" key="6">
    <source>
        <dbReference type="ARBA" id="ARBA00023180"/>
    </source>
</evidence>
<dbReference type="PROSITE" id="PS51212">
    <property type="entry name" value="WSC"/>
    <property type="match status" value="1"/>
</dbReference>
<accession>A0A8S3R7V3</accession>